<keyword evidence="7" id="KW-1185">Reference proteome</keyword>
<sequence length="484" mass="51703">MQLSNPKLFREQAFVAGKWTDSDNGATFKVTNPATGEVLANVANCGAAETRRAIEAANEAWPAWRAKTAKERAQILRRLFDLIMANQRDLAMIMTMEQGKPLQESMGEVVYGASFFEWFGEEAKRVYGDTIPAHRADSRIVTVKEPIGVTAGITPWNFPLAMITRKASPALAAGCPMVIKPAEATPLTALALCVLGEEAGIPAGVLSVVTGDKAADIGGEMTGNPIVRKIGFTGSTPVGKLLMKQASDTVKKVSLELGGNAPFIVFDDADIESALPGAIACKFRNAGQTCVCANRILVQDGIYDKFVDRLKAEVAKMKVGNGMEDGVTIGPLIDERAIAKVTELVGGAKSAGAKPTVGGDPHELGGNFYSPTVLENVTTDMDILNNEIFGPVAPIVRFKDEADAIRIANDTPFGLAAYFYARDIGRVWRVSEGLEYGMVGINTGILSTEVAPFGGVKESGIGREGSKYGIEEWMEIKYLCMGDI</sequence>
<dbReference type="Gene3D" id="3.40.605.10">
    <property type="entry name" value="Aldehyde Dehydrogenase, Chain A, domain 1"/>
    <property type="match status" value="1"/>
</dbReference>
<dbReference type="InterPro" id="IPR029510">
    <property type="entry name" value="Ald_DH_CS_GLU"/>
</dbReference>
<dbReference type="InterPro" id="IPR015590">
    <property type="entry name" value="Aldehyde_DH_dom"/>
</dbReference>
<evidence type="ECO:0000256" key="2">
    <source>
        <dbReference type="ARBA" id="ARBA00023002"/>
    </source>
</evidence>
<comment type="caution">
    <text evidence="6">The sequence shown here is derived from an EMBL/GenBank/DDBJ whole genome shotgun (WGS) entry which is preliminary data.</text>
</comment>
<dbReference type="InterPro" id="IPR016160">
    <property type="entry name" value="Ald_DH_CS_CYS"/>
</dbReference>
<dbReference type="GO" id="GO:0005829">
    <property type="term" value="C:cytosol"/>
    <property type="evidence" value="ECO:0007669"/>
    <property type="project" value="TreeGrafter"/>
</dbReference>
<evidence type="ECO:0000313" key="7">
    <source>
        <dbReference type="Proteomes" id="UP000672602"/>
    </source>
</evidence>
<dbReference type="AlphaFoldDB" id="A0A8J7V459"/>
<gene>
    <name evidence="6" type="ORF">KAJ83_09940</name>
</gene>
<dbReference type="NCBIfam" id="TIGR01780">
    <property type="entry name" value="SSADH"/>
    <property type="match status" value="1"/>
</dbReference>
<reference evidence="6" key="1">
    <citation type="submission" date="2021-04" db="EMBL/GenBank/DDBJ databases">
        <authorList>
            <person name="Zhang D.-C."/>
        </authorList>
    </citation>
    <scope>NUCLEOTIDE SEQUENCE</scope>
    <source>
        <strain evidence="6">CGMCC 1.15697</strain>
    </source>
</reference>
<dbReference type="InterPro" id="IPR016163">
    <property type="entry name" value="Ald_DH_C"/>
</dbReference>
<protein>
    <submittedName>
        <fullName evidence="6">NAD-dependent succinate-semialdehyde dehydrogenase</fullName>
    </submittedName>
</protein>
<proteinExistence type="inferred from homology"/>
<comment type="similarity">
    <text evidence="1 4">Belongs to the aldehyde dehydrogenase family.</text>
</comment>
<dbReference type="GO" id="GO:0004777">
    <property type="term" value="F:succinate-semialdehyde dehydrogenase (NAD+) activity"/>
    <property type="evidence" value="ECO:0007669"/>
    <property type="project" value="TreeGrafter"/>
</dbReference>
<dbReference type="InterPro" id="IPR016161">
    <property type="entry name" value="Ald_DH/histidinol_DH"/>
</dbReference>
<dbReference type="PROSITE" id="PS00070">
    <property type="entry name" value="ALDEHYDE_DEHYDR_CYS"/>
    <property type="match status" value="1"/>
</dbReference>
<dbReference type="RefSeq" id="WP_210681916.1">
    <property type="nucleotide sequence ID" value="NZ_JAGMWN010000004.1"/>
</dbReference>
<dbReference type="Gene3D" id="3.40.309.10">
    <property type="entry name" value="Aldehyde Dehydrogenase, Chain A, domain 2"/>
    <property type="match status" value="1"/>
</dbReference>
<dbReference type="InterPro" id="IPR010102">
    <property type="entry name" value="Succ_semiAld_DH"/>
</dbReference>
<dbReference type="FunFam" id="3.40.605.10:FF:000005">
    <property type="entry name" value="Succinate-semialdehyde dehydrogenase I"/>
    <property type="match status" value="1"/>
</dbReference>
<dbReference type="Proteomes" id="UP000672602">
    <property type="component" value="Unassembled WGS sequence"/>
</dbReference>
<evidence type="ECO:0000256" key="4">
    <source>
        <dbReference type="RuleBase" id="RU003345"/>
    </source>
</evidence>
<feature type="active site" evidence="3">
    <location>
        <position position="256"/>
    </location>
</feature>
<feature type="domain" description="Aldehyde dehydrogenase" evidence="5">
    <location>
        <begin position="19"/>
        <end position="478"/>
    </location>
</feature>
<dbReference type="PANTHER" id="PTHR43353:SF5">
    <property type="entry name" value="SUCCINATE-SEMIALDEHYDE DEHYDROGENASE, MITOCHONDRIAL"/>
    <property type="match status" value="1"/>
</dbReference>
<dbReference type="GO" id="GO:0009450">
    <property type="term" value="P:gamma-aminobutyric acid catabolic process"/>
    <property type="evidence" value="ECO:0007669"/>
    <property type="project" value="InterPro"/>
</dbReference>
<dbReference type="FunFam" id="3.40.309.10:FF:000004">
    <property type="entry name" value="Succinate-semialdehyde dehydrogenase I"/>
    <property type="match status" value="1"/>
</dbReference>
<dbReference type="InterPro" id="IPR050740">
    <property type="entry name" value="Aldehyde_DH_Superfamily"/>
</dbReference>
<dbReference type="EMBL" id="JAGMWN010000004">
    <property type="protein sequence ID" value="MBP5857329.1"/>
    <property type="molecule type" value="Genomic_DNA"/>
</dbReference>
<accession>A0A8J7V459</accession>
<dbReference type="CDD" id="cd07103">
    <property type="entry name" value="ALDH_F5_SSADH_GabD"/>
    <property type="match status" value="1"/>
</dbReference>
<dbReference type="Pfam" id="PF00171">
    <property type="entry name" value="Aldedh"/>
    <property type="match status" value="1"/>
</dbReference>
<dbReference type="PANTHER" id="PTHR43353">
    <property type="entry name" value="SUCCINATE-SEMIALDEHYDE DEHYDROGENASE, MITOCHONDRIAL"/>
    <property type="match status" value="1"/>
</dbReference>
<evidence type="ECO:0000313" key="6">
    <source>
        <dbReference type="EMBL" id="MBP5857329.1"/>
    </source>
</evidence>
<organism evidence="6 7">
    <name type="scientific">Marivibrio halodurans</name>
    <dbReference type="NCBI Taxonomy" id="2039722"/>
    <lineage>
        <taxon>Bacteria</taxon>
        <taxon>Pseudomonadati</taxon>
        <taxon>Pseudomonadota</taxon>
        <taxon>Alphaproteobacteria</taxon>
        <taxon>Rhodospirillales</taxon>
        <taxon>Rhodospirillaceae</taxon>
        <taxon>Marivibrio</taxon>
    </lineage>
</organism>
<evidence type="ECO:0000259" key="5">
    <source>
        <dbReference type="Pfam" id="PF00171"/>
    </source>
</evidence>
<dbReference type="SUPFAM" id="SSF53720">
    <property type="entry name" value="ALDH-like"/>
    <property type="match status" value="1"/>
</dbReference>
<keyword evidence="2 4" id="KW-0560">Oxidoreductase</keyword>
<dbReference type="PROSITE" id="PS00687">
    <property type="entry name" value="ALDEHYDE_DEHYDR_GLU"/>
    <property type="match status" value="1"/>
</dbReference>
<evidence type="ECO:0000256" key="3">
    <source>
        <dbReference type="PROSITE-ProRule" id="PRU10007"/>
    </source>
</evidence>
<name>A0A8J7V459_9PROT</name>
<evidence type="ECO:0000256" key="1">
    <source>
        <dbReference type="ARBA" id="ARBA00009986"/>
    </source>
</evidence>
<dbReference type="InterPro" id="IPR016162">
    <property type="entry name" value="Ald_DH_N"/>
</dbReference>